<sequence>PQLRTPPPLTAEGKPVVAPQERSFVQKYWMYFAIAFLAIGASPSPLRCVRHSSRLPLQPSAGLRRKKLSRVGGRASRCARVCVFPSELRIYREIGLHFPREGLCGDPPYGEPDLRRRISYHCAEQSEGNSVFPDAYGS</sequence>
<organism evidence="1 2">
    <name type="scientific">Phlebiopsis gigantea (strain 11061_1 CR5-6)</name>
    <name type="common">White-rot fungus</name>
    <name type="synonym">Peniophora gigantea</name>
    <dbReference type="NCBI Taxonomy" id="745531"/>
    <lineage>
        <taxon>Eukaryota</taxon>
        <taxon>Fungi</taxon>
        <taxon>Dikarya</taxon>
        <taxon>Basidiomycota</taxon>
        <taxon>Agaricomycotina</taxon>
        <taxon>Agaricomycetes</taxon>
        <taxon>Polyporales</taxon>
        <taxon>Phanerochaetaceae</taxon>
        <taxon>Phlebiopsis</taxon>
    </lineage>
</organism>
<name>A0A0C3NT10_PHLG1</name>
<protein>
    <submittedName>
        <fullName evidence="1">Uncharacterized protein</fullName>
    </submittedName>
</protein>
<keyword evidence="2" id="KW-1185">Reference proteome</keyword>
<dbReference type="OrthoDB" id="1894652at2759"/>
<reference evidence="1 2" key="1">
    <citation type="journal article" date="2014" name="PLoS Genet.">
        <title>Analysis of the Phlebiopsis gigantea genome, transcriptome and secretome provides insight into its pioneer colonization strategies of wood.</title>
        <authorList>
            <person name="Hori C."/>
            <person name="Ishida T."/>
            <person name="Igarashi K."/>
            <person name="Samejima M."/>
            <person name="Suzuki H."/>
            <person name="Master E."/>
            <person name="Ferreira P."/>
            <person name="Ruiz-Duenas F.J."/>
            <person name="Held B."/>
            <person name="Canessa P."/>
            <person name="Larrondo L.F."/>
            <person name="Schmoll M."/>
            <person name="Druzhinina I.S."/>
            <person name="Kubicek C.P."/>
            <person name="Gaskell J.A."/>
            <person name="Kersten P."/>
            <person name="St John F."/>
            <person name="Glasner J."/>
            <person name="Sabat G."/>
            <person name="Splinter BonDurant S."/>
            <person name="Syed K."/>
            <person name="Yadav J."/>
            <person name="Mgbeahuruike A.C."/>
            <person name="Kovalchuk A."/>
            <person name="Asiegbu F.O."/>
            <person name="Lackner G."/>
            <person name="Hoffmeister D."/>
            <person name="Rencoret J."/>
            <person name="Gutierrez A."/>
            <person name="Sun H."/>
            <person name="Lindquist E."/>
            <person name="Barry K."/>
            <person name="Riley R."/>
            <person name="Grigoriev I.V."/>
            <person name="Henrissat B."/>
            <person name="Kues U."/>
            <person name="Berka R.M."/>
            <person name="Martinez A.T."/>
            <person name="Covert S.F."/>
            <person name="Blanchette R.A."/>
            <person name="Cullen D."/>
        </authorList>
    </citation>
    <scope>NUCLEOTIDE SEQUENCE [LARGE SCALE GENOMIC DNA]</scope>
    <source>
        <strain evidence="1 2">11061_1 CR5-6</strain>
    </source>
</reference>
<gene>
    <name evidence="1" type="ORF">PHLGIDRAFT_69472</name>
</gene>
<dbReference type="EMBL" id="KN840481">
    <property type="protein sequence ID" value="KIP08364.1"/>
    <property type="molecule type" value="Genomic_DNA"/>
</dbReference>
<evidence type="ECO:0000313" key="1">
    <source>
        <dbReference type="EMBL" id="KIP08364.1"/>
    </source>
</evidence>
<dbReference type="HOGENOM" id="CLU_1860046_0_0_1"/>
<dbReference type="STRING" id="745531.A0A0C3NT10"/>
<evidence type="ECO:0000313" key="2">
    <source>
        <dbReference type="Proteomes" id="UP000053257"/>
    </source>
</evidence>
<feature type="non-terminal residue" evidence="1">
    <location>
        <position position="1"/>
    </location>
</feature>
<accession>A0A0C3NT10</accession>
<proteinExistence type="predicted"/>
<dbReference type="Pfam" id="PF21203">
    <property type="entry name" value="ECM10"/>
    <property type="match status" value="1"/>
</dbReference>
<dbReference type="Proteomes" id="UP000053257">
    <property type="component" value="Unassembled WGS sequence"/>
</dbReference>
<dbReference type="AlphaFoldDB" id="A0A0C3NT10"/>